<sequence length="448" mass="48776">MSQSPQRAASAQRPTSYRWVVLAIIFVGYVVCMADRSNVGAVLPYVKDEFRISHFASGAISSFFFLGYAISQIPAGLLMEKWGTRTIVSVAILLFSLVTFAMGFTTTAVMLIVLRLLLGLCEGATPVGMTTTINTWFPRSEKGTATGVYIASTQLAPMIVPMIAVLIAEAAGWRAVFHWFALPGVVLALAFFLLVRSHPSQSRFTNAAELEHITSSAPAGRRERPFGDMGWIDRVIRLRTLPSLDTNRKVLGSWNIWGVTLGYFFMNNVLYGMITWIPSYLKEARGYDVLNMGLMSATPFIGGMVGALIGGWVSDYVFRSRRKPTMMITALGTAILMATVLVVPQNTVLLATCLFLTGFCLNLGWSTFTSYGMNVTTTRTYPFAISIINSGGNLGGFFAPMIVGALLDATSSYTVAFSYFVAVLVAAFLLMFSITEVRPRAEGAVAQA</sequence>
<feature type="transmembrane region" description="Helical" evidence="6">
    <location>
        <begin position="87"/>
        <end position="114"/>
    </location>
</feature>
<dbReference type="SUPFAM" id="SSF103473">
    <property type="entry name" value="MFS general substrate transporter"/>
    <property type="match status" value="1"/>
</dbReference>
<keyword evidence="3 6" id="KW-0812">Transmembrane</keyword>
<dbReference type="Pfam" id="PF07690">
    <property type="entry name" value="MFS_1"/>
    <property type="match status" value="1"/>
</dbReference>
<evidence type="ECO:0000256" key="6">
    <source>
        <dbReference type="SAM" id="Phobius"/>
    </source>
</evidence>
<accession>A0ABT4IDS0</accession>
<dbReference type="CDD" id="cd17319">
    <property type="entry name" value="MFS_ExuT_GudP_like"/>
    <property type="match status" value="1"/>
</dbReference>
<feature type="transmembrane region" description="Helical" evidence="6">
    <location>
        <begin position="176"/>
        <end position="195"/>
    </location>
</feature>
<dbReference type="InterPro" id="IPR036259">
    <property type="entry name" value="MFS_trans_sf"/>
</dbReference>
<feature type="transmembrane region" description="Helical" evidence="6">
    <location>
        <begin position="148"/>
        <end position="170"/>
    </location>
</feature>
<keyword evidence="2" id="KW-1003">Cell membrane</keyword>
<dbReference type="EMBL" id="JAPTMY010000047">
    <property type="protein sequence ID" value="MCZ0859320.1"/>
    <property type="molecule type" value="Genomic_DNA"/>
</dbReference>
<feature type="transmembrane region" description="Helical" evidence="6">
    <location>
        <begin position="256"/>
        <end position="277"/>
    </location>
</feature>
<proteinExistence type="predicted"/>
<evidence type="ECO:0000313" key="8">
    <source>
        <dbReference type="EMBL" id="MCZ0859320.1"/>
    </source>
</evidence>
<feature type="transmembrane region" description="Helical" evidence="6">
    <location>
        <begin position="16"/>
        <end position="34"/>
    </location>
</feature>
<evidence type="ECO:0000259" key="7">
    <source>
        <dbReference type="PROSITE" id="PS50850"/>
    </source>
</evidence>
<keyword evidence="5 6" id="KW-0472">Membrane</keyword>
<feature type="transmembrane region" description="Helical" evidence="6">
    <location>
        <begin position="349"/>
        <end position="371"/>
    </location>
</feature>
<feature type="transmembrane region" description="Helical" evidence="6">
    <location>
        <begin position="55"/>
        <end position="75"/>
    </location>
</feature>
<name>A0ABT4IDS0_9ACTO</name>
<dbReference type="Proteomes" id="UP001072034">
    <property type="component" value="Unassembled WGS sequence"/>
</dbReference>
<dbReference type="RefSeq" id="WP_268918555.1">
    <property type="nucleotide sequence ID" value="NZ_JAPTMY010000047.1"/>
</dbReference>
<reference evidence="8" key="1">
    <citation type="submission" date="2022-10" db="EMBL/GenBank/DDBJ databases">
        <title>Genome sequence of Actinomyces israelii ATCC 10048.</title>
        <authorList>
            <person name="Watt R.M."/>
            <person name="Tong W.M."/>
        </authorList>
    </citation>
    <scope>NUCLEOTIDE SEQUENCE</scope>
    <source>
        <strain evidence="8">ATCC 10048</strain>
    </source>
</reference>
<dbReference type="InterPro" id="IPR000849">
    <property type="entry name" value="Sugar_P_transporter"/>
</dbReference>
<evidence type="ECO:0000256" key="2">
    <source>
        <dbReference type="ARBA" id="ARBA00022475"/>
    </source>
</evidence>
<dbReference type="InterPro" id="IPR050382">
    <property type="entry name" value="MFS_Na/Anion_cotransporter"/>
</dbReference>
<evidence type="ECO:0000313" key="9">
    <source>
        <dbReference type="Proteomes" id="UP001072034"/>
    </source>
</evidence>
<evidence type="ECO:0000256" key="4">
    <source>
        <dbReference type="ARBA" id="ARBA00022989"/>
    </source>
</evidence>
<dbReference type="Gene3D" id="1.20.1250.20">
    <property type="entry name" value="MFS general substrate transporter like domains"/>
    <property type="match status" value="2"/>
</dbReference>
<protein>
    <submittedName>
        <fullName evidence="8">MFS transporter</fullName>
    </submittedName>
</protein>
<dbReference type="PANTHER" id="PTHR11662:SF399">
    <property type="entry name" value="FI19708P1-RELATED"/>
    <property type="match status" value="1"/>
</dbReference>
<evidence type="ECO:0000256" key="3">
    <source>
        <dbReference type="ARBA" id="ARBA00022692"/>
    </source>
</evidence>
<keyword evidence="4 6" id="KW-1133">Transmembrane helix</keyword>
<dbReference type="InterPro" id="IPR011701">
    <property type="entry name" value="MFS"/>
</dbReference>
<comment type="caution">
    <text evidence="8">The sequence shown here is derived from an EMBL/GenBank/DDBJ whole genome shotgun (WGS) entry which is preliminary data.</text>
</comment>
<organism evidence="8 9">
    <name type="scientific">Actinomyces israelii</name>
    <dbReference type="NCBI Taxonomy" id="1659"/>
    <lineage>
        <taxon>Bacteria</taxon>
        <taxon>Bacillati</taxon>
        <taxon>Actinomycetota</taxon>
        <taxon>Actinomycetes</taxon>
        <taxon>Actinomycetales</taxon>
        <taxon>Actinomycetaceae</taxon>
        <taxon>Actinomyces</taxon>
    </lineage>
</organism>
<feature type="transmembrane region" description="Helical" evidence="6">
    <location>
        <begin position="413"/>
        <end position="432"/>
    </location>
</feature>
<keyword evidence="9" id="KW-1185">Reference proteome</keyword>
<evidence type="ECO:0000256" key="1">
    <source>
        <dbReference type="ARBA" id="ARBA00004651"/>
    </source>
</evidence>
<feature type="transmembrane region" description="Helical" evidence="6">
    <location>
        <begin position="289"/>
        <end position="313"/>
    </location>
</feature>
<dbReference type="PANTHER" id="PTHR11662">
    <property type="entry name" value="SOLUTE CARRIER FAMILY 17"/>
    <property type="match status" value="1"/>
</dbReference>
<comment type="subcellular location">
    <subcellularLocation>
        <location evidence="1">Cell membrane</location>
        <topology evidence="1">Multi-pass membrane protein</topology>
    </subcellularLocation>
</comment>
<dbReference type="PROSITE" id="PS50850">
    <property type="entry name" value="MFS"/>
    <property type="match status" value="1"/>
</dbReference>
<gene>
    <name evidence="8" type="ORF">OHJ16_14875</name>
</gene>
<evidence type="ECO:0000256" key="5">
    <source>
        <dbReference type="ARBA" id="ARBA00023136"/>
    </source>
</evidence>
<feature type="transmembrane region" description="Helical" evidence="6">
    <location>
        <begin position="383"/>
        <end position="407"/>
    </location>
</feature>
<dbReference type="InterPro" id="IPR020846">
    <property type="entry name" value="MFS_dom"/>
</dbReference>
<feature type="transmembrane region" description="Helical" evidence="6">
    <location>
        <begin position="325"/>
        <end position="343"/>
    </location>
</feature>
<dbReference type="PIRSF" id="PIRSF002808">
    <property type="entry name" value="Hexose_phosphate_transp"/>
    <property type="match status" value="1"/>
</dbReference>
<feature type="domain" description="Major facilitator superfamily (MFS) profile" evidence="7">
    <location>
        <begin position="21"/>
        <end position="439"/>
    </location>
</feature>